<dbReference type="SUPFAM" id="SSF102405">
    <property type="entry name" value="MCP/YpsA-like"/>
    <property type="match status" value="1"/>
</dbReference>
<comment type="caution">
    <text evidence="3">The sequence shown here is derived from an EMBL/GenBank/DDBJ whole genome shotgun (WGS) entry which is preliminary data.</text>
</comment>
<protein>
    <submittedName>
        <fullName evidence="3">DNA-protecting protein DprA</fullName>
    </submittedName>
</protein>
<evidence type="ECO:0000256" key="1">
    <source>
        <dbReference type="ARBA" id="ARBA00006525"/>
    </source>
</evidence>
<dbReference type="Proteomes" id="UP000233325">
    <property type="component" value="Unassembled WGS sequence"/>
</dbReference>
<dbReference type="PANTHER" id="PTHR43022:SF1">
    <property type="entry name" value="PROTEIN SMF"/>
    <property type="match status" value="1"/>
</dbReference>
<organism evidence="3 4">
    <name type="scientific">Candidatus Falkowbacteria bacterium HGW-Falkowbacteria-2</name>
    <dbReference type="NCBI Taxonomy" id="2013769"/>
    <lineage>
        <taxon>Bacteria</taxon>
        <taxon>Candidatus Falkowiibacteriota</taxon>
    </lineage>
</organism>
<comment type="similarity">
    <text evidence="1">Belongs to the DprA/Smf family.</text>
</comment>
<dbReference type="EMBL" id="PHAH01000019">
    <property type="protein sequence ID" value="PKM88363.1"/>
    <property type="molecule type" value="Genomic_DNA"/>
</dbReference>
<dbReference type="PANTHER" id="PTHR43022">
    <property type="entry name" value="PROTEIN SMF"/>
    <property type="match status" value="1"/>
</dbReference>
<evidence type="ECO:0000313" key="4">
    <source>
        <dbReference type="Proteomes" id="UP000233325"/>
    </source>
</evidence>
<name>A0A2N2E0Y1_9BACT</name>
<dbReference type="InterPro" id="IPR003488">
    <property type="entry name" value="DprA"/>
</dbReference>
<proteinExistence type="inferred from homology"/>
<dbReference type="NCBIfam" id="TIGR00732">
    <property type="entry name" value="dprA"/>
    <property type="match status" value="1"/>
</dbReference>
<gene>
    <name evidence="3" type="primary">dprA</name>
    <name evidence="3" type="ORF">CVU83_01870</name>
</gene>
<reference evidence="3 4" key="1">
    <citation type="journal article" date="2017" name="ISME J.">
        <title>Potential for microbial H2 and metal transformations associated with novel bacteria and archaea in deep terrestrial subsurface sediments.</title>
        <authorList>
            <person name="Hernsdorf A.W."/>
            <person name="Amano Y."/>
            <person name="Miyakawa K."/>
            <person name="Ise K."/>
            <person name="Suzuki Y."/>
            <person name="Anantharaman K."/>
            <person name="Probst A."/>
            <person name="Burstein D."/>
            <person name="Thomas B.C."/>
            <person name="Banfield J.F."/>
        </authorList>
    </citation>
    <scope>NUCLEOTIDE SEQUENCE [LARGE SCALE GENOMIC DNA]</scope>
    <source>
        <strain evidence="3">HGW-Falkowbacteria-2</strain>
    </source>
</reference>
<evidence type="ECO:0000259" key="2">
    <source>
        <dbReference type="Pfam" id="PF02481"/>
    </source>
</evidence>
<dbReference type="InterPro" id="IPR057666">
    <property type="entry name" value="DrpA_SLOG"/>
</dbReference>
<dbReference type="Pfam" id="PF02481">
    <property type="entry name" value="DNA_processg_A"/>
    <property type="match status" value="1"/>
</dbReference>
<feature type="domain" description="Smf/DprA SLOG" evidence="2">
    <location>
        <begin position="85"/>
        <end position="284"/>
    </location>
</feature>
<evidence type="ECO:0000313" key="3">
    <source>
        <dbReference type="EMBL" id="PKM88363.1"/>
    </source>
</evidence>
<dbReference type="GO" id="GO:0009294">
    <property type="term" value="P:DNA-mediated transformation"/>
    <property type="evidence" value="ECO:0007669"/>
    <property type="project" value="InterPro"/>
</dbReference>
<dbReference type="Gene3D" id="3.40.50.450">
    <property type="match status" value="1"/>
</dbReference>
<accession>A0A2N2E0Y1</accession>
<dbReference type="AlphaFoldDB" id="A0A2N2E0Y1"/>
<sequence length="293" mass="31572">MSSPYYQQTDDLFLAALASIPGLGPKRLGLLGNEFGSWQEAFTAPESSWRNHKIPAASIKYWQTGRNKFSPAKLIDYLNTTRTYLITPKHDKYFSGFRDLDDAPPLLYARGDWPSPGNIITVIGSRLPTSSAELATKRYTSHLASANSIASGLAAGIDTITHRTALKAKGHTIAILGSGLDYIYPRDNAKLAQDTISAGGLLISEYPPSTSPLKAHFIRRNRLLAAIAQQVLVIEAGLKSGTINTARLAMRLKRPTFAVPSNPTNALTAGCQQLIAEGANIAGEPSPNLTAQE</sequence>